<accession>A0AAU8LTW6</accession>
<dbReference type="AlphaFoldDB" id="A0AAU8LTW6"/>
<feature type="chain" id="PRO_5043672552" evidence="1">
    <location>
        <begin position="22"/>
        <end position="387"/>
    </location>
</feature>
<reference evidence="3" key="1">
    <citation type="journal article" date="2024" name="Syst. Appl. Microbiol.">
        <title>First single-strain enrichments of Electrothrix cable bacteria, description of E. aestuarii sp. nov. and E. rattekaaiensis sp. nov., and proposal of a cable bacteria taxonomy following the rules of the SeqCode.</title>
        <authorList>
            <person name="Plum-Jensen L.E."/>
            <person name="Schramm A."/>
            <person name="Marshall I.P.G."/>
        </authorList>
    </citation>
    <scope>NUCLEOTIDE SEQUENCE</scope>
    <source>
        <strain evidence="3">Rat1</strain>
    </source>
</reference>
<evidence type="ECO:0000259" key="2">
    <source>
        <dbReference type="Pfam" id="PF13435"/>
    </source>
</evidence>
<keyword evidence="1" id="KW-0732">Signal</keyword>
<dbReference type="SUPFAM" id="SSF48695">
    <property type="entry name" value="Multiheme cytochromes"/>
    <property type="match status" value="1"/>
</dbReference>
<proteinExistence type="predicted"/>
<feature type="signal peptide" evidence="1">
    <location>
        <begin position="1"/>
        <end position="21"/>
    </location>
</feature>
<sequence>MKHFFLLLLCCSALCCTTAYSHELPEGAVPLAKSEECASCHPTIYKEWQESFHSKSSALTDLAHGAVHKAFLKAMEQKGKKGNYHCANCHAPMADNIKELMGGTANLDEKNWTHTEGTGCVFCHRVESIVEQERFNHYTLNKNGTFHTSKPAKEGLPHAMGQSELFAEGQMCMGCHSHKTNGKGVPICEMEDEVQGNCLECHMPVVEGRATVGSDGSTHRSHKMPGGHDIEMLKKAATLDAEIISEGDAQSLVVTVTNIIKHTFPSSNPMRIAFVKAIAKDKDGNTVWENFKESPLEDKQALFFKAFKAGEKKGVPSWAADGIAFDTRLPAGETRKITYPLENPAITQVDVMLIYRLFPPKAIKAFAIPEDGVNEKIYPIAKKSLTL</sequence>
<dbReference type="Pfam" id="PF13435">
    <property type="entry name" value="Cytochrome_C554"/>
    <property type="match status" value="1"/>
</dbReference>
<dbReference type="EMBL" id="CP159373">
    <property type="protein sequence ID" value="XCN72710.1"/>
    <property type="molecule type" value="Genomic_DNA"/>
</dbReference>
<name>A0AAU8LTW6_9BACT</name>
<organism evidence="3">
    <name type="scientific">Candidatus Electrothrix aestuarii</name>
    <dbReference type="NCBI Taxonomy" id="3062594"/>
    <lineage>
        <taxon>Bacteria</taxon>
        <taxon>Pseudomonadati</taxon>
        <taxon>Thermodesulfobacteriota</taxon>
        <taxon>Desulfobulbia</taxon>
        <taxon>Desulfobulbales</taxon>
        <taxon>Desulfobulbaceae</taxon>
        <taxon>Candidatus Electrothrix</taxon>
    </lineage>
</organism>
<feature type="domain" description="Cytochrome c-552/4" evidence="2">
    <location>
        <begin position="36"/>
        <end position="124"/>
    </location>
</feature>
<evidence type="ECO:0000313" key="3">
    <source>
        <dbReference type="EMBL" id="XCN72710.1"/>
    </source>
</evidence>
<reference evidence="3" key="2">
    <citation type="submission" date="2024-06" db="EMBL/GenBank/DDBJ databases">
        <authorList>
            <person name="Plum-Jensen L.E."/>
            <person name="Schramm A."/>
            <person name="Marshall I.P.G."/>
        </authorList>
    </citation>
    <scope>NUCLEOTIDE SEQUENCE</scope>
    <source>
        <strain evidence="3">Rat1</strain>
    </source>
</reference>
<gene>
    <name evidence="3" type="ORF">Q3M24_20850</name>
</gene>
<protein>
    <submittedName>
        <fullName evidence="3">Multiheme c-type cytochrome</fullName>
    </submittedName>
</protein>
<dbReference type="InterPro" id="IPR036280">
    <property type="entry name" value="Multihaem_cyt_sf"/>
</dbReference>
<dbReference type="InterPro" id="IPR023155">
    <property type="entry name" value="Cyt_c-552/4"/>
</dbReference>
<evidence type="ECO:0000256" key="1">
    <source>
        <dbReference type="SAM" id="SignalP"/>
    </source>
</evidence>
<dbReference type="KEGG" id="eaj:Q3M24_20850"/>
<dbReference type="Gene3D" id="1.10.1130.10">
    <property type="entry name" value="Flavocytochrome C3, Chain A"/>
    <property type="match status" value="1"/>
</dbReference>